<keyword evidence="1" id="KW-0547">Nucleotide-binding</keyword>
<name>A0A0A3IQJ3_9BACI</name>
<dbReference type="OrthoDB" id="5420347at2"/>
<keyword evidence="4" id="KW-1185">Reference proteome</keyword>
<evidence type="ECO:0000313" key="4">
    <source>
        <dbReference type="Proteomes" id="UP000030437"/>
    </source>
</evidence>
<accession>A0A0A3IQJ3</accession>
<dbReference type="eggNOG" id="COG3919">
    <property type="taxonomic scope" value="Bacteria"/>
</dbReference>
<dbReference type="Gene3D" id="3.30.470.20">
    <property type="entry name" value="ATP-grasp fold, B domain"/>
    <property type="match status" value="1"/>
</dbReference>
<proteinExistence type="predicted"/>
<dbReference type="Proteomes" id="UP000030437">
    <property type="component" value="Unassembled WGS sequence"/>
</dbReference>
<dbReference type="InterPro" id="IPR011761">
    <property type="entry name" value="ATP-grasp"/>
</dbReference>
<gene>
    <name evidence="3" type="ORF">CD32_04725</name>
</gene>
<dbReference type="GO" id="GO:0046872">
    <property type="term" value="F:metal ion binding"/>
    <property type="evidence" value="ECO:0007669"/>
    <property type="project" value="InterPro"/>
</dbReference>
<evidence type="ECO:0000256" key="1">
    <source>
        <dbReference type="PROSITE-ProRule" id="PRU00409"/>
    </source>
</evidence>
<feature type="domain" description="ATP-grasp" evidence="2">
    <location>
        <begin position="125"/>
        <end position="323"/>
    </location>
</feature>
<evidence type="ECO:0000259" key="2">
    <source>
        <dbReference type="PROSITE" id="PS50975"/>
    </source>
</evidence>
<dbReference type="GO" id="GO:0005524">
    <property type="term" value="F:ATP binding"/>
    <property type="evidence" value="ECO:0007669"/>
    <property type="project" value="UniProtKB-UniRule"/>
</dbReference>
<comment type="caution">
    <text evidence="3">The sequence shown here is derived from an EMBL/GenBank/DDBJ whole genome shotgun (WGS) entry which is preliminary data.</text>
</comment>
<dbReference type="RefSeq" id="WP_036151798.1">
    <property type="nucleotide sequence ID" value="NZ_AVCX01000013.1"/>
</dbReference>
<evidence type="ECO:0000313" key="3">
    <source>
        <dbReference type="EMBL" id="KGR87039.1"/>
    </source>
</evidence>
<dbReference type="STRING" id="1220589.CD32_04725"/>
<protein>
    <recommendedName>
        <fullName evidence="2">ATP-grasp domain-containing protein</fullName>
    </recommendedName>
</protein>
<dbReference type="EMBL" id="JPVP01000049">
    <property type="protein sequence ID" value="KGR87039.1"/>
    <property type="molecule type" value="Genomic_DNA"/>
</dbReference>
<dbReference type="SUPFAM" id="SSF56059">
    <property type="entry name" value="Glutathione synthetase ATP-binding domain-like"/>
    <property type="match status" value="1"/>
</dbReference>
<dbReference type="PROSITE" id="PS50975">
    <property type="entry name" value="ATP_GRASP"/>
    <property type="match status" value="1"/>
</dbReference>
<reference evidence="3 4" key="1">
    <citation type="submission" date="2014-02" db="EMBL/GenBank/DDBJ databases">
        <title>Draft genome sequence of Lysinibacillus odysseyi NBRC 100172.</title>
        <authorList>
            <person name="Zhang F."/>
            <person name="Wang G."/>
            <person name="Zhang L."/>
        </authorList>
    </citation>
    <scope>NUCLEOTIDE SEQUENCE [LARGE SCALE GENOMIC DNA]</scope>
    <source>
        <strain evidence="3 4">NBRC 100172</strain>
    </source>
</reference>
<dbReference type="AlphaFoldDB" id="A0A0A3IQJ3"/>
<sequence>MVVKEQPFLPILLGSDMNAYGMARAFYEAYGLKPVVLGRSHLTPTQDSRILHFQQIDDLNSQEVFVGAMEKVAAQYPDKKLLLLACGDDYAKLIIKNKPTLQQWFTVPYIDESLMDQILLKENFYKMCEKYGFKYPGTTTVTAEDYESFIPPFDYPIILKASNSVEYWACKFPGKKKVFIAHDEAEKTAILKAIYSSTYQDTMIVQEFIPGDDSYMRVLNAYVGKDGKVKLMCLGNPILEEHSPEGIGSYAAIVTTYDKELMDQVRFFLEDIGYVGFANFDMKYDVRDKQYKLFEINLRNGRSSYYVTAAGYNLMKYVADDHMLDIKQNLTYADNEHLWMIIPKGVLFKYASNEKLKLKAKSLIREGKYTNSLFFNQDMNVKRWTKLSLNSLNYYRKYKKYFNNKGLSE</sequence>
<keyword evidence="1" id="KW-0067">ATP-binding</keyword>
<organism evidence="3 4">
    <name type="scientific">Lysinibacillus odysseyi 34hs-1 = NBRC 100172</name>
    <dbReference type="NCBI Taxonomy" id="1220589"/>
    <lineage>
        <taxon>Bacteria</taxon>
        <taxon>Bacillati</taxon>
        <taxon>Bacillota</taxon>
        <taxon>Bacilli</taxon>
        <taxon>Bacillales</taxon>
        <taxon>Bacillaceae</taxon>
        <taxon>Lysinibacillus</taxon>
    </lineage>
</organism>